<dbReference type="EMBL" id="MKGL01000217">
    <property type="protein sequence ID" value="RNF02829.1"/>
    <property type="molecule type" value="Genomic_DNA"/>
</dbReference>
<comment type="caution">
    <text evidence="1">The sequence shown here is derived from an EMBL/GenBank/DDBJ whole genome shotgun (WGS) entry which is preliminary data.</text>
</comment>
<proteinExistence type="predicted"/>
<dbReference type="GeneID" id="40330055"/>
<dbReference type="AlphaFoldDB" id="A0A3R7LT48"/>
<protein>
    <submittedName>
        <fullName evidence="1">Uncharacterized protein</fullName>
    </submittedName>
</protein>
<organism evidence="1 2">
    <name type="scientific">Trypanosoma rangeli</name>
    <dbReference type="NCBI Taxonomy" id="5698"/>
    <lineage>
        <taxon>Eukaryota</taxon>
        <taxon>Discoba</taxon>
        <taxon>Euglenozoa</taxon>
        <taxon>Kinetoplastea</taxon>
        <taxon>Metakinetoplastina</taxon>
        <taxon>Trypanosomatida</taxon>
        <taxon>Trypanosomatidae</taxon>
        <taxon>Trypanosoma</taxon>
        <taxon>Herpetosoma</taxon>
    </lineage>
</organism>
<accession>A0A3R7LT48</accession>
<dbReference type="RefSeq" id="XP_029237146.1">
    <property type="nucleotide sequence ID" value="XM_029382977.1"/>
</dbReference>
<keyword evidence="2" id="KW-1185">Reference proteome</keyword>
<sequence>MRLSPHRVHVPKLMVQVRQLRVLSVPILAQSHRLAEKVNGACQLLPFYKQGTEKRVRLRELQPVWSKRLANHINARLVGFLRRDVVVAQLLNATQLHQLETNKR</sequence>
<evidence type="ECO:0000313" key="1">
    <source>
        <dbReference type="EMBL" id="RNF02829.1"/>
    </source>
</evidence>
<dbReference type="Proteomes" id="UP000283634">
    <property type="component" value="Unassembled WGS sequence"/>
</dbReference>
<reference evidence="1 2" key="1">
    <citation type="journal article" date="2018" name="BMC Genomics">
        <title>Genomic comparison of Trypanosoma conorhini and Trypanosoma rangeli to Trypanosoma cruzi strains of high and low virulence.</title>
        <authorList>
            <person name="Bradwell K.R."/>
            <person name="Koparde V.N."/>
            <person name="Matveyev A.V."/>
            <person name="Serrano M.G."/>
            <person name="Alves J.M."/>
            <person name="Parikh H."/>
            <person name="Huang B."/>
            <person name="Lee V."/>
            <person name="Espinosa-Alvarez O."/>
            <person name="Ortiz P.A."/>
            <person name="Costa-Martins A.G."/>
            <person name="Teixeira M.M."/>
            <person name="Buck G.A."/>
        </authorList>
    </citation>
    <scope>NUCLEOTIDE SEQUENCE [LARGE SCALE GENOMIC DNA]</scope>
    <source>
        <strain evidence="1 2">AM80</strain>
    </source>
</reference>
<gene>
    <name evidence="1" type="ORF">TraAM80_06122</name>
</gene>
<evidence type="ECO:0000313" key="2">
    <source>
        <dbReference type="Proteomes" id="UP000283634"/>
    </source>
</evidence>
<name>A0A3R7LT48_TRYRA</name>